<accession>A0A5A7PR58</accession>
<dbReference type="Proteomes" id="UP000325081">
    <property type="component" value="Unassembled WGS sequence"/>
</dbReference>
<name>A0A5A7PR58_STRAF</name>
<evidence type="ECO:0000313" key="2">
    <source>
        <dbReference type="Proteomes" id="UP000325081"/>
    </source>
</evidence>
<reference evidence="2" key="1">
    <citation type="journal article" date="2019" name="Curr. Biol.">
        <title>Genome Sequence of Striga asiatica Provides Insight into the Evolution of Plant Parasitism.</title>
        <authorList>
            <person name="Yoshida S."/>
            <person name="Kim S."/>
            <person name="Wafula E.K."/>
            <person name="Tanskanen J."/>
            <person name="Kim Y.M."/>
            <person name="Honaas L."/>
            <person name="Yang Z."/>
            <person name="Spallek T."/>
            <person name="Conn C.E."/>
            <person name="Ichihashi Y."/>
            <person name="Cheong K."/>
            <person name="Cui S."/>
            <person name="Der J.P."/>
            <person name="Gundlach H."/>
            <person name="Jiao Y."/>
            <person name="Hori C."/>
            <person name="Ishida J.K."/>
            <person name="Kasahara H."/>
            <person name="Kiba T."/>
            <person name="Kim M.S."/>
            <person name="Koo N."/>
            <person name="Laohavisit A."/>
            <person name="Lee Y.H."/>
            <person name="Lumba S."/>
            <person name="McCourt P."/>
            <person name="Mortimer J.C."/>
            <person name="Mutuku J.M."/>
            <person name="Nomura T."/>
            <person name="Sasaki-Sekimoto Y."/>
            <person name="Seto Y."/>
            <person name="Wang Y."/>
            <person name="Wakatake T."/>
            <person name="Sakakibara H."/>
            <person name="Demura T."/>
            <person name="Yamaguchi S."/>
            <person name="Yoneyama K."/>
            <person name="Manabe R.I."/>
            <person name="Nelson D.C."/>
            <person name="Schulman A.H."/>
            <person name="Timko M.P."/>
            <person name="dePamphilis C.W."/>
            <person name="Choi D."/>
            <person name="Shirasu K."/>
        </authorList>
    </citation>
    <scope>NUCLEOTIDE SEQUENCE [LARGE SCALE GENOMIC DNA]</scope>
    <source>
        <strain evidence="2">cv. UVA1</strain>
    </source>
</reference>
<protein>
    <submittedName>
        <fullName evidence="1">C2 domain-containing family protein</fullName>
    </submittedName>
</protein>
<dbReference type="AlphaFoldDB" id="A0A5A7PR58"/>
<keyword evidence="2" id="KW-1185">Reference proteome</keyword>
<organism evidence="1 2">
    <name type="scientific">Striga asiatica</name>
    <name type="common">Asiatic witchweed</name>
    <name type="synonym">Buchnera asiatica</name>
    <dbReference type="NCBI Taxonomy" id="4170"/>
    <lineage>
        <taxon>Eukaryota</taxon>
        <taxon>Viridiplantae</taxon>
        <taxon>Streptophyta</taxon>
        <taxon>Embryophyta</taxon>
        <taxon>Tracheophyta</taxon>
        <taxon>Spermatophyta</taxon>
        <taxon>Magnoliopsida</taxon>
        <taxon>eudicotyledons</taxon>
        <taxon>Gunneridae</taxon>
        <taxon>Pentapetalae</taxon>
        <taxon>asterids</taxon>
        <taxon>lamiids</taxon>
        <taxon>Lamiales</taxon>
        <taxon>Orobanchaceae</taxon>
        <taxon>Buchnereae</taxon>
        <taxon>Striga</taxon>
    </lineage>
</organism>
<evidence type="ECO:0000313" key="1">
    <source>
        <dbReference type="EMBL" id="GER34952.1"/>
    </source>
</evidence>
<comment type="caution">
    <text evidence="1">The sequence shown here is derived from an EMBL/GenBank/DDBJ whole genome shotgun (WGS) entry which is preliminary data.</text>
</comment>
<gene>
    <name evidence="1" type="ORF">STAS_11221</name>
</gene>
<proteinExistence type="predicted"/>
<dbReference type="EMBL" id="BKCP01004960">
    <property type="protein sequence ID" value="GER34952.1"/>
    <property type="molecule type" value="Genomic_DNA"/>
</dbReference>
<sequence>MDLGVEQGVGLQDLATSAIALHTGDDRVRRQPEQMDSETHSWHYSRNGVRYYSVEDVLVNLRKWLEDGLVRGWKRVEIHIQNKQLLRLLNTRNGFDSNVAVLAADVVVVIG</sequence>